<accession>A0A6V8LKE8</accession>
<reference evidence="2 3" key="1">
    <citation type="submission" date="2020-03" db="EMBL/GenBank/DDBJ databases">
        <title>Whole genome shotgun sequence of Phytohabitans rumicis NBRC 108638.</title>
        <authorList>
            <person name="Komaki H."/>
            <person name="Tamura T."/>
        </authorList>
    </citation>
    <scope>NUCLEOTIDE SEQUENCE [LARGE SCALE GENOMIC DNA]</scope>
    <source>
        <strain evidence="2 3">NBRC 108638</strain>
    </source>
</reference>
<sequence>MPKTVAPGAAEHAIALFDQWSAGNWEQVRRDFDPTLSQTLSAAAIADAWTQVVDLVGAHRRTGEPSVHQEADHTMVDLPLDFETGPMKGRVAYNPQGQVAGLYILVPDIG</sequence>
<dbReference type="AlphaFoldDB" id="A0A6V8LKE8"/>
<dbReference type="Gene3D" id="3.10.450.590">
    <property type="match status" value="1"/>
</dbReference>
<proteinExistence type="predicted"/>
<dbReference type="InterPro" id="IPR024981">
    <property type="entry name" value="DUF3887"/>
</dbReference>
<reference evidence="2 3" key="2">
    <citation type="submission" date="2020-03" db="EMBL/GenBank/DDBJ databases">
        <authorList>
            <person name="Ichikawa N."/>
            <person name="Kimura A."/>
            <person name="Kitahashi Y."/>
            <person name="Uohara A."/>
        </authorList>
    </citation>
    <scope>NUCLEOTIDE SEQUENCE [LARGE SCALE GENOMIC DNA]</scope>
    <source>
        <strain evidence="2 3">NBRC 108638</strain>
    </source>
</reference>
<name>A0A6V8LKE8_9ACTN</name>
<feature type="domain" description="DUF3887" evidence="1">
    <location>
        <begin position="16"/>
        <end position="102"/>
    </location>
</feature>
<dbReference type="Proteomes" id="UP000482960">
    <property type="component" value="Unassembled WGS sequence"/>
</dbReference>
<gene>
    <name evidence="2" type="ORF">Prum_096720</name>
</gene>
<dbReference type="EMBL" id="BLPG01000002">
    <property type="protein sequence ID" value="GFJ96030.1"/>
    <property type="molecule type" value="Genomic_DNA"/>
</dbReference>
<evidence type="ECO:0000313" key="2">
    <source>
        <dbReference type="EMBL" id="GFJ96030.1"/>
    </source>
</evidence>
<comment type="caution">
    <text evidence="2">The sequence shown here is derived from an EMBL/GenBank/DDBJ whole genome shotgun (WGS) entry which is preliminary data.</text>
</comment>
<dbReference type="RefSeq" id="WP_173085490.1">
    <property type="nucleotide sequence ID" value="NZ_BAABJB010000057.1"/>
</dbReference>
<dbReference type="Pfam" id="PF13026">
    <property type="entry name" value="DUF3887"/>
    <property type="match status" value="1"/>
</dbReference>
<protein>
    <recommendedName>
        <fullName evidence="1">DUF3887 domain-containing protein</fullName>
    </recommendedName>
</protein>
<organism evidence="2 3">
    <name type="scientific">Phytohabitans rumicis</name>
    <dbReference type="NCBI Taxonomy" id="1076125"/>
    <lineage>
        <taxon>Bacteria</taxon>
        <taxon>Bacillati</taxon>
        <taxon>Actinomycetota</taxon>
        <taxon>Actinomycetes</taxon>
        <taxon>Micromonosporales</taxon>
        <taxon>Micromonosporaceae</taxon>
    </lineage>
</organism>
<keyword evidence="3" id="KW-1185">Reference proteome</keyword>
<evidence type="ECO:0000259" key="1">
    <source>
        <dbReference type="Pfam" id="PF13026"/>
    </source>
</evidence>
<evidence type="ECO:0000313" key="3">
    <source>
        <dbReference type="Proteomes" id="UP000482960"/>
    </source>
</evidence>